<protein>
    <submittedName>
        <fullName evidence="6">IclR family transcriptional regulator</fullName>
    </submittedName>
</protein>
<evidence type="ECO:0000256" key="1">
    <source>
        <dbReference type="ARBA" id="ARBA00023015"/>
    </source>
</evidence>
<feature type="domain" description="IclR-ED" evidence="5">
    <location>
        <begin position="70"/>
        <end position="252"/>
    </location>
</feature>
<evidence type="ECO:0000256" key="2">
    <source>
        <dbReference type="ARBA" id="ARBA00023125"/>
    </source>
</evidence>
<dbReference type="PANTHER" id="PTHR30136">
    <property type="entry name" value="HELIX-TURN-HELIX TRANSCRIPTIONAL REGULATOR, ICLR FAMILY"/>
    <property type="match status" value="1"/>
</dbReference>
<feature type="domain" description="HTH iclR-type" evidence="4">
    <location>
        <begin position="8"/>
        <end position="69"/>
    </location>
</feature>
<dbReference type="Gene3D" id="1.10.10.10">
    <property type="entry name" value="Winged helix-like DNA-binding domain superfamily/Winged helix DNA-binding domain"/>
    <property type="match status" value="1"/>
</dbReference>
<sequence length="252" mass="27247">MANSPTGDSVTDRLVRVLETFTPTRTAQTTAEIGRRAGLPSSSAHRIVAELVAAGLLERGEDGRVRIGMRLWELATRSSPALRLRQLALPFMERVQQRVREHTQLAILEQDEALFLERLSGTASGANVTRVAGRLPLHASSSGLLLLAFAPRELQERVLTGPLVALTAETITDPRMLRRKLDEVRTLGHAVAPGSMEAVSTGVAVPLRDETGAVVAALSVVLPREAPTEPALLELYRAAHDIERALSGARRL</sequence>
<keyword evidence="1" id="KW-0805">Transcription regulation</keyword>
<evidence type="ECO:0000259" key="4">
    <source>
        <dbReference type="PROSITE" id="PS51077"/>
    </source>
</evidence>
<gene>
    <name evidence="6" type="ORF">ACFQRL_11655</name>
</gene>
<proteinExistence type="predicted"/>
<evidence type="ECO:0000256" key="3">
    <source>
        <dbReference type="ARBA" id="ARBA00023163"/>
    </source>
</evidence>
<dbReference type="InterPro" id="IPR036388">
    <property type="entry name" value="WH-like_DNA-bd_sf"/>
</dbReference>
<dbReference type="RefSeq" id="WP_262874551.1">
    <property type="nucleotide sequence ID" value="NZ_BAABKW010000001.1"/>
</dbReference>
<dbReference type="Pfam" id="PF09339">
    <property type="entry name" value="HTH_IclR"/>
    <property type="match status" value="1"/>
</dbReference>
<evidence type="ECO:0000313" key="6">
    <source>
        <dbReference type="EMBL" id="MFC7269619.1"/>
    </source>
</evidence>
<keyword evidence="3" id="KW-0804">Transcription</keyword>
<reference evidence="7" key="1">
    <citation type="journal article" date="2019" name="Int. J. Syst. Evol. Microbiol.">
        <title>The Global Catalogue of Microorganisms (GCM) 10K type strain sequencing project: providing services to taxonomists for standard genome sequencing and annotation.</title>
        <authorList>
            <consortium name="The Broad Institute Genomics Platform"/>
            <consortium name="The Broad Institute Genome Sequencing Center for Infectious Disease"/>
            <person name="Wu L."/>
            <person name="Ma J."/>
        </authorList>
    </citation>
    <scope>NUCLEOTIDE SEQUENCE [LARGE SCALE GENOMIC DNA]</scope>
    <source>
        <strain evidence="7">CGMCC 1.15772</strain>
    </source>
</reference>
<dbReference type="InterPro" id="IPR036390">
    <property type="entry name" value="WH_DNA-bd_sf"/>
</dbReference>
<dbReference type="Gene3D" id="3.30.450.40">
    <property type="match status" value="1"/>
</dbReference>
<dbReference type="Pfam" id="PF01614">
    <property type="entry name" value="IclR_C"/>
    <property type="match status" value="1"/>
</dbReference>
<dbReference type="Proteomes" id="UP001596507">
    <property type="component" value="Unassembled WGS sequence"/>
</dbReference>
<keyword evidence="7" id="KW-1185">Reference proteome</keyword>
<name>A0ABW2HFF2_9MICO</name>
<organism evidence="6 7">
    <name type="scientific">Microbacterium fluvii</name>
    <dbReference type="NCBI Taxonomy" id="415215"/>
    <lineage>
        <taxon>Bacteria</taxon>
        <taxon>Bacillati</taxon>
        <taxon>Actinomycetota</taxon>
        <taxon>Actinomycetes</taxon>
        <taxon>Micrococcales</taxon>
        <taxon>Microbacteriaceae</taxon>
        <taxon>Microbacterium</taxon>
    </lineage>
</organism>
<dbReference type="PROSITE" id="PS51077">
    <property type="entry name" value="HTH_ICLR"/>
    <property type="match status" value="1"/>
</dbReference>
<evidence type="ECO:0000259" key="5">
    <source>
        <dbReference type="PROSITE" id="PS51078"/>
    </source>
</evidence>
<comment type="caution">
    <text evidence="6">The sequence shown here is derived from an EMBL/GenBank/DDBJ whole genome shotgun (WGS) entry which is preliminary data.</text>
</comment>
<dbReference type="InterPro" id="IPR005471">
    <property type="entry name" value="Tscrpt_reg_IclR_N"/>
</dbReference>
<keyword evidence="2" id="KW-0238">DNA-binding</keyword>
<dbReference type="SMART" id="SM00346">
    <property type="entry name" value="HTH_ICLR"/>
    <property type="match status" value="1"/>
</dbReference>
<dbReference type="InterPro" id="IPR050707">
    <property type="entry name" value="HTH_MetabolicPath_Reg"/>
</dbReference>
<accession>A0ABW2HFF2</accession>
<dbReference type="PANTHER" id="PTHR30136:SF24">
    <property type="entry name" value="HTH-TYPE TRANSCRIPTIONAL REPRESSOR ALLR"/>
    <property type="match status" value="1"/>
</dbReference>
<dbReference type="EMBL" id="JBHTBE010000003">
    <property type="protein sequence ID" value="MFC7269619.1"/>
    <property type="molecule type" value="Genomic_DNA"/>
</dbReference>
<dbReference type="InterPro" id="IPR029016">
    <property type="entry name" value="GAF-like_dom_sf"/>
</dbReference>
<evidence type="ECO:0000313" key="7">
    <source>
        <dbReference type="Proteomes" id="UP001596507"/>
    </source>
</evidence>
<dbReference type="SUPFAM" id="SSF46785">
    <property type="entry name" value="Winged helix' DNA-binding domain"/>
    <property type="match status" value="1"/>
</dbReference>
<dbReference type="PROSITE" id="PS51078">
    <property type="entry name" value="ICLR_ED"/>
    <property type="match status" value="1"/>
</dbReference>
<dbReference type="SUPFAM" id="SSF55781">
    <property type="entry name" value="GAF domain-like"/>
    <property type="match status" value="1"/>
</dbReference>
<dbReference type="InterPro" id="IPR014757">
    <property type="entry name" value="Tscrpt_reg_IclR_C"/>
</dbReference>